<feature type="region of interest" description="Disordered" evidence="1">
    <location>
        <begin position="1"/>
        <end position="21"/>
    </location>
</feature>
<evidence type="ECO:0000313" key="2">
    <source>
        <dbReference type="EMBL" id="RKT38034.1"/>
    </source>
</evidence>
<dbReference type="RefSeq" id="WP_120800312.1">
    <property type="nucleotide sequence ID" value="NZ_RBXL01000002.1"/>
</dbReference>
<gene>
    <name evidence="2" type="ORF">BDD21_5559</name>
</gene>
<dbReference type="Proteomes" id="UP000274556">
    <property type="component" value="Unassembled WGS sequence"/>
</dbReference>
<dbReference type="AlphaFoldDB" id="A0A495UL76"/>
<name>A0A495UL76_9GAMM</name>
<evidence type="ECO:0000313" key="3">
    <source>
        <dbReference type="Proteomes" id="UP000274556"/>
    </source>
</evidence>
<keyword evidence="3" id="KW-1185">Reference proteome</keyword>
<accession>A0A495UL76</accession>
<proteinExistence type="predicted"/>
<protein>
    <submittedName>
        <fullName evidence="2">Uncharacterized protein</fullName>
    </submittedName>
</protein>
<reference evidence="2 3" key="1">
    <citation type="submission" date="2018-10" db="EMBL/GenBank/DDBJ databases">
        <title>Genomic Encyclopedia of Archaeal and Bacterial Type Strains, Phase II (KMG-II): from individual species to whole genera.</title>
        <authorList>
            <person name="Goeker M."/>
        </authorList>
    </citation>
    <scope>NUCLEOTIDE SEQUENCE [LARGE SCALE GENOMIC DNA]</scope>
    <source>
        <strain evidence="2 3">DSM 235</strain>
    </source>
</reference>
<organism evidence="2 3">
    <name type="scientific">Thiocapsa rosea</name>
    <dbReference type="NCBI Taxonomy" id="69360"/>
    <lineage>
        <taxon>Bacteria</taxon>
        <taxon>Pseudomonadati</taxon>
        <taxon>Pseudomonadota</taxon>
        <taxon>Gammaproteobacteria</taxon>
        <taxon>Chromatiales</taxon>
        <taxon>Chromatiaceae</taxon>
        <taxon>Thiocapsa</taxon>
    </lineage>
</organism>
<sequence length="96" mass="10405">MPAGVGRFAGDVEGAKNADIEGRTEEAVRQAVKREFDPVEGSAFVREDVLSSFIRVPEALPIELPSARLAEIADAAKTLHRIMGDRAELTGIRTEE</sequence>
<evidence type="ECO:0000256" key="1">
    <source>
        <dbReference type="SAM" id="MobiDB-lite"/>
    </source>
</evidence>
<comment type="caution">
    <text evidence="2">The sequence shown here is derived from an EMBL/GenBank/DDBJ whole genome shotgun (WGS) entry which is preliminary data.</text>
</comment>
<dbReference type="EMBL" id="RBXL01000002">
    <property type="protein sequence ID" value="RKT38034.1"/>
    <property type="molecule type" value="Genomic_DNA"/>
</dbReference>